<feature type="region of interest" description="Disordered" evidence="1">
    <location>
        <begin position="1"/>
        <end position="41"/>
    </location>
</feature>
<evidence type="ECO:0000256" key="1">
    <source>
        <dbReference type="SAM" id="MobiDB-lite"/>
    </source>
</evidence>
<dbReference type="InterPro" id="IPR008889">
    <property type="entry name" value="VQ"/>
</dbReference>
<evidence type="ECO:0000313" key="3">
    <source>
        <dbReference type="EMBL" id="KAF3575776.1"/>
    </source>
</evidence>
<proteinExistence type="predicted"/>
<dbReference type="EMBL" id="QGKV02000649">
    <property type="protein sequence ID" value="KAF3575776.1"/>
    <property type="molecule type" value="Genomic_DNA"/>
</dbReference>
<dbReference type="PANTHER" id="PTHR33624">
    <property type="entry name" value="SIGMA FACTOR BINDING PROTEIN 1, CHLOROPLASTIC"/>
    <property type="match status" value="1"/>
</dbReference>
<feature type="region of interest" description="Disordered" evidence="1">
    <location>
        <begin position="68"/>
        <end position="98"/>
    </location>
</feature>
<comment type="caution">
    <text evidence="3">The sequence shown here is derived from an EMBL/GenBank/DDBJ whole genome shotgun (WGS) entry which is preliminary data.</text>
</comment>
<feature type="compositionally biased region" description="Acidic residues" evidence="1">
    <location>
        <begin position="87"/>
        <end position="98"/>
    </location>
</feature>
<sequence length="152" mass="16736">MKSSSTLLTSLNQRQPSSSPPRKPPKQKRKATTTTNDNKPIKVRYISNPMRVEICPSKFRELVQELTGQDAAELPPEPTTYAAADPQQEEINPEPLEEGVSEYYSPLEEGVSEYYSPLDEEVFSAPQMSAGLSAFFSSGFYNVNALGSIGSL</sequence>
<protein>
    <recommendedName>
        <fullName evidence="2">VQ domain-containing protein</fullName>
    </recommendedName>
</protein>
<dbReference type="Proteomes" id="UP000266723">
    <property type="component" value="Unassembled WGS sequence"/>
</dbReference>
<evidence type="ECO:0000313" key="4">
    <source>
        <dbReference type="Proteomes" id="UP000266723"/>
    </source>
</evidence>
<organism evidence="3 4">
    <name type="scientific">Brassica cretica</name>
    <name type="common">Mustard</name>
    <dbReference type="NCBI Taxonomy" id="69181"/>
    <lineage>
        <taxon>Eukaryota</taxon>
        <taxon>Viridiplantae</taxon>
        <taxon>Streptophyta</taxon>
        <taxon>Embryophyta</taxon>
        <taxon>Tracheophyta</taxon>
        <taxon>Spermatophyta</taxon>
        <taxon>Magnoliopsida</taxon>
        <taxon>eudicotyledons</taxon>
        <taxon>Gunneridae</taxon>
        <taxon>Pentapetalae</taxon>
        <taxon>rosids</taxon>
        <taxon>malvids</taxon>
        <taxon>Brassicales</taxon>
        <taxon>Brassicaceae</taxon>
        <taxon>Brassiceae</taxon>
        <taxon>Brassica</taxon>
    </lineage>
</organism>
<reference evidence="3 4" key="1">
    <citation type="journal article" date="2020" name="BMC Genomics">
        <title>Intraspecific diversification of the crop wild relative Brassica cretica Lam. using demographic model selection.</title>
        <authorList>
            <person name="Kioukis A."/>
            <person name="Michalopoulou V.A."/>
            <person name="Briers L."/>
            <person name="Pirintsos S."/>
            <person name="Studholme D.J."/>
            <person name="Pavlidis P."/>
            <person name="Sarris P.F."/>
        </authorList>
    </citation>
    <scope>NUCLEOTIDE SEQUENCE [LARGE SCALE GENOMIC DNA]</scope>
    <source>
        <strain evidence="4">cv. PFS-1207/04</strain>
    </source>
</reference>
<feature type="compositionally biased region" description="Polar residues" evidence="1">
    <location>
        <begin position="1"/>
        <end position="12"/>
    </location>
</feature>
<keyword evidence="4" id="KW-1185">Reference proteome</keyword>
<dbReference type="InterPro" id="IPR039335">
    <property type="entry name" value="SIB1/2"/>
</dbReference>
<name>A0ABQ7DEJ4_BRACR</name>
<gene>
    <name evidence="3" type="ORF">DY000_02028447</name>
</gene>
<feature type="domain" description="VQ" evidence="2">
    <location>
        <begin position="46"/>
        <end position="72"/>
    </location>
</feature>
<accession>A0ABQ7DEJ4</accession>
<dbReference type="Pfam" id="PF05678">
    <property type="entry name" value="VQ"/>
    <property type="match status" value="1"/>
</dbReference>
<dbReference type="PANTHER" id="PTHR33624:SF15">
    <property type="entry name" value="SIGMA FACTOR BINDING PROTEIN 2, CHLOROPLASTIC"/>
    <property type="match status" value="1"/>
</dbReference>
<evidence type="ECO:0000259" key="2">
    <source>
        <dbReference type="Pfam" id="PF05678"/>
    </source>
</evidence>